<dbReference type="AlphaFoldDB" id="A0A017SZV5"/>
<organism evidence="2 3">
    <name type="scientific">Chondromyces apiculatus DSM 436</name>
    <dbReference type="NCBI Taxonomy" id="1192034"/>
    <lineage>
        <taxon>Bacteria</taxon>
        <taxon>Pseudomonadati</taxon>
        <taxon>Myxococcota</taxon>
        <taxon>Polyangia</taxon>
        <taxon>Polyangiales</taxon>
        <taxon>Polyangiaceae</taxon>
        <taxon>Chondromyces</taxon>
    </lineage>
</organism>
<feature type="region of interest" description="Disordered" evidence="1">
    <location>
        <begin position="1"/>
        <end position="55"/>
    </location>
</feature>
<comment type="caution">
    <text evidence="2">The sequence shown here is derived from an EMBL/GenBank/DDBJ whole genome shotgun (WGS) entry which is preliminary data.</text>
</comment>
<dbReference type="STRING" id="1192034.CAP_7226"/>
<feature type="compositionally biased region" description="Pro residues" evidence="1">
    <location>
        <begin position="45"/>
        <end position="55"/>
    </location>
</feature>
<proteinExistence type="predicted"/>
<dbReference type="Proteomes" id="UP000019678">
    <property type="component" value="Unassembled WGS sequence"/>
</dbReference>
<dbReference type="RefSeq" id="WP_231511799.1">
    <property type="nucleotide sequence ID" value="NZ_ASRX01000062.1"/>
</dbReference>
<name>A0A017SZV5_9BACT</name>
<evidence type="ECO:0000256" key="1">
    <source>
        <dbReference type="SAM" id="MobiDB-lite"/>
    </source>
</evidence>
<evidence type="ECO:0000313" key="2">
    <source>
        <dbReference type="EMBL" id="EYF02297.1"/>
    </source>
</evidence>
<gene>
    <name evidence="2" type="ORF">CAP_7226</name>
</gene>
<sequence length="352" mass="36240">MAPAIAHAAPSPASTPSPTQRRTTPSPASAARAPAVSVASAAPAPAAPAAPAPAPPPVEVRVALSAAASGTLSEARLRRLIDIELGDTAQIAAAAGPLDVSAARVWIDRPTEARLEIQVRLDTRPVVRRGISISGLTADVAARLVAIATSEMVRAEIRRLRLPRRAPAPRRPTPEEVELASRDLDALDLAAGPDAAFLPASAAFLAGPAISLGLRRHRVDQTLFARWLASPLGDGTLRWLEAGLAADYRIWVHPSVRLSFGASAALASVRITGARAVDALPGEKDTWSARAGALAAIDTRIGGPLWLGLHLEPGAVLRAAPYQDAAGASQEIAGAWLGFGLSLTAEALSAAP</sequence>
<evidence type="ECO:0000313" key="3">
    <source>
        <dbReference type="Proteomes" id="UP000019678"/>
    </source>
</evidence>
<keyword evidence="3" id="KW-1185">Reference proteome</keyword>
<reference evidence="2 3" key="1">
    <citation type="submission" date="2013-05" db="EMBL/GenBank/DDBJ databases">
        <title>Genome assembly of Chondromyces apiculatus DSM 436.</title>
        <authorList>
            <person name="Sharma G."/>
            <person name="Khatri I."/>
            <person name="Kaur C."/>
            <person name="Mayilraj S."/>
            <person name="Subramanian S."/>
        </authorList>
    </citation>
    <scope>NUCLEOTIDE SEQUENCE [LARGE SCALE GENOMIC DNA]</scope>
    <source>
        <strain evidence="2 3">DSM 436</strain>
    </source>
</reference>
<dbReference type="EMBL" id="ASRX01000062">
    <property type="protein sequence ID" value="EYF02297.1"/>
    <property type="molecule type" value="Genomic_DNA"/>
</dbReference>
<accession>A0A017SZV5</accession>
<feature type="compositionally biased region" description="Low complexity" evidence="1">
    <location>
        <begin position="1"/>
        <end position="44"/>
    </location>
</feature>
<protein>
    <submittedName>
        <fullName evidence="2">Uncharacterized protein</fullName>
    </submittedName>
</protein>